<dbReference type="AlphaFoldDB" id="A0AAW8PZ00"/>
<proteinExistence type="predicted"/>
<dbReference type="RefSeq" id="WP_311019649.1">
    <property type="nucleotide sequence ID" value="NZ_JAUHGG010000003.1"/>
</dbReference>
<reference evidence="2" key="1">
    <citation type="submission" date="2023-06" db="EMBL/GenBank/DDBJ databases">
        <title>Genomic Diversity of Vibrio spp. and Metagenomic Analysis of Pathogens in Florida Gulf Coastal Waters Following Hurricane Ian.</title>
        <authorList>
            <person name="Brumfield K.D."/>
        </authorList>
    </citation>
    <scope>NUCLEOTIDE SEQUENCE</scope>
    <source>
        <strain evidence="2">WBS2B-138</strain>
    </source>
</reference>
<organism evidence="2 3">
    <name type="scientific">Vibrio parahaemolyticus</name>
    <dbReference type="NCBI Taxonomy" id="670"/>
    <lineage>
        <taxon>Bacteria</taxon>
        <taxon>Pseudomonadati</taxon>
        <taxon>Pseudomonadota</taxon>
        <taxon>Gammaproteobacteria</taxon>
        <taxon>Vibrionales</taxon>
        <taxon>Vibrionaceae</taxon>
        <taxon>Vibrio</taxon>
    </lineage>
</organism>
<feature type="compositionally biased region" description="Acidic residues" evidence="1">
    <location>
        <begin position="60"/>
        <end position="72"/>
    </location>
</feature>
<dbReference type="EMBL" id="JAUHGG010000003">
    <property type="protein sequence ID" value="MDS1820868.1"/>
    <property type="molecule type" value="Genomic_DNA"/>
</dbReference>
<name>A0AAW8PZ00_VIBPH</name>
<dbReference type="Proteomes" id="UP001253193">
    <property type="component" value="Unassembled WGS sequence"/>
</dbReference>
<evidence type="ECO:0000313" key="3">
    <source>
        <dbReference type="Proteomes" id="UP001253193"/>
    </source>
</evidence>
<evidence type="ECO:0000313" key="2">
    <source>
        <dbReference type="EMBL" id="MDS1820868.1"/>
    </source>
</evidence>
<evidence type="ECO:0000256" key="1">
    <source>
        <dbReference type="SAM" id="MobiDB-lite"/>
    </source>
</evidence>
<comment type="caution">
    <text evidence="2">The sequence shown here is derived from an EMBL/GenBank/DDBJ whole genome shotgun (WGS) entry which is preliminary data.</text>
</comment>
<protein>
    <submittedName>
        <fullName evidence="2">Uncharacterized protein</fullName>
    </submittedName>
</protein>
<accession>A0AAW8PZ00</accession>
<sequence>MGILILVLIVFFAVVGVKHKAVNAEADLPSCVMDGTKAFLIDVKAVVAGLSKKKPKEEDKSEAEESSEDESESDAKEEGKK</sequence>
<gene>
    <name evidence="2" type="ORF">QX249_09390</name>
</gene>
<feature type="region of interest" description="Disordered" evidence="1">
    <location>
        <begin position="51"/>
        <end position="81"/>
    </location>
</feature>